<dbReference type="EMBL" id="DTPI01000032">
    <property type="protein sequence ID" value="HGE66795.1"/>
    <property type="molecule type" value="Genomic_DNA"/>
</dbReference>
<evidence type="ECO:0000256" key="1">
    <source>
        <dbReference type="ARBA" id="ARBA00008354"/>
    </source>
</evidence>
<dbReference type="NCBIfam" id="TIGR00340">
    <property type="entry name" value="zpr1_rel"/>
    <property type="match status" value="1"/>
</dbReference>
<evidence type="ECO:0000259" key="5">
    <source>
        <dbReference type="SMART" id="SM00709"/>
    </source>
</evidence>
<dbReference type="Gene3D" id="2.60.120.1040">
    <property type="entry name" value="ZPR1, A/B domain"/>
    <property type="match status" value="1"/>
</dbReference>
<dbReference type="InterPro" id="IPR004457">
    <property type="entry name" value="Znf_ZPR1"/>
</dbReference>
<sequence>MIPCPICGKEIKILTATYDTPYFGKVLITTINCECGFKHADSFIAEIKDPLRVIVEINKNTLFSKVIRSTSGTIKIPELGLVMEPGPASQAFITNIEGVLIRFEDIVEVAKRWNSDDSKKVERCEYILSKLKAAREGKETLTLVIEDPFGNSTVISDKAFMEKMSEEEASKLKTGLTIIDIAGDEVLNKLYES</sequence>
<dbReference type="InterPro" id="IPR056180">
    <property type="entry name" value="ZPR1_jr_dom"/>
</dbReference>
<dbReference type="Pfam" id="PF22794">
    <property type="entry name" value="jr-ZPR1"/>
    <property type="match status" value="1"/>
</dbReference>
<dbReference type="EMBL" id="DTAK01000012">
    <property type="protein sequence ID" value="HGU58947.1"/>
    <property type="molecule type" value="Genomic_DNA"/>
</dbReference>
<evidence type="ECO:0000313" key="7">
    <source>
        <dbReference type="EMBL" id="HGU58947.1"/>
    </source>
</evidence>
<dbReference type="Gene3D" id="2.20.25.420">
    <property type="entry name" value="ZPR1, zinc finger domain"/>
    <property type="match status" value="1"/>
</dbReference>
<name>A0A7C3UIE5_9EURY</name>
<evidence type="ECO:0000256" key="4">
    <source>
        <dbReference type="ARBA" id="ARBA00022833"/>
    </source>
</evidence>
<dbReference type="PANTHER" id="PTHR10876">
    <property type="entry name" value="ZINC FINGER PROTEIN ZPR1"/>
    <property type="match status" value="1"/>
</dbReference>
<dbReference type="NCBIfam" id="TIGR00310">
    <property type="entry name" value="ZPR1_znf"/>
    <property type="match status" value="1"/>
</dbReference>
<dbReference type="AlphaFoldDB" id="A0A7C3UIE5"/>
<keyword evidence="2" id="KW-0479">Metal-binding</keyword>
<protein>
    <submittedName>
        <fullName evidence="6">ZPR1 zinc finger domain-containing protein</fullName>
    </submittedName>
</protein>
<comment type="caution">
    <text evidence="6">The sequence shown here is derived from an EMBL/GenBank/DDBJ whole genome shotgun (WGS) entry which is preliminary data.</text>
</comment>
<dbReference type="InterPro" id="IPR042452">
    <property type="entry name" value="ZPR1_Znf1/2"/>
</dbReference>
<reference evidence="6" key="1">
    <citation type="journal article" date="2020" name="mSystems">
        <title>Genome- and Community-Level Interaction Insights into Carbon Utilization and Element Cycling Functions of Hydrothermarchaeota in Hydrothermal Sediment.</title>
        <authorList>
            <person name="Zhou Z."/>
            <person name="Liu Y."/>
            <person name="Xu W."/>
            <person name="Pan J."/>
            <person name="Luo Z.H."/>
            <person name="Li M."/>
        </authorList>
    </citation>
    <scope>NUCLEOTIDE SEQUENCE [LARGE SCALE GENOMIC DNA]</scope>
    <source>
        <strain evidence="7">SpSt-62</strain>
        <strain evidence="6">SpSt-97</strain>
    </source>
</reference>
<gene>
    <name evidence="7" type="ORF">ENT89_01845</name>
    <name evidence="6" type="ORF">ENX77_06755</name>
</gene>
<dbReference type="PANTHER" id="PTHR10876:SF0">
    <property type="entry name" value="ZINC FINGER PROTEIN ZPR1"/>
    <property type="match status" value="1"/>
</dbReference>
<dbReference type="InterPro" id="IPR040141">
    <property type="entry name" value="ZPR1"/>
</dbReference>
<organism evidence="6">
    <name type="scientific">Geoglobus ahangari</name>
    <dbReference type="NCBI Taxonomy" id="113653"/>
    <lineage>
        <taxon>Archaea</taxon>
        <taxon>Methanobacteriati</taxon>
        <taxon>Methanobacteriota</taxon>
        <taxon>Archaeoglobi</taxon>
        <taxon>Archaeoglobales</taxon>
        <taxon>Archaeoglobaceae</taxon>
        <taxon>Geoglobus</taxon>
    </lineage>
</organism>
<feature type="domain" description="Zinc finger ZPR1-type" evidence="5">
    <location>
        <begin position="2"/>
        <end position="156"/>
    </location>
</feature>
<keyword evidence="4" id="KW-0862">Zinc</keyword>
<dbReference type="GO" id="GO:0008270">
    <property type="term" value="F:zinc ion binding"/>
    <property type="evidence" value="ECO:0007669"/>
    <property type="project" value="UniProtKB-KW"/>
</dbReference>
<evidence type="ECO:0000313" key="6">
    <source>
        <dbReference type="EMBL" id="HGE66795.1"/>
    </source>
</evidence>
<keyword evidence="3" id="KW-0863">Zinc-finger</keyword>
<dbReference type="SMART" id="SM00709">
    <property type="entry name" value="Zpr1"/>
    <property type="match status" value="1"/>
</dbReference>
<dbReference type="InterPro" id="IPR042451">
    <property type="entry name" value="ZPR1_A/B_dom"/>
</dbReference>
<dbReference type="InterPro" id="IPR004470">
    <property type="entry name" value="ZPR1-like_arc"/>
</dbReference>
<evidence type="ECO:0000256" key="2">
    <source>
        <dbReference type="ARBA" id="ARBA00022723"/>
    </source>
</evidence>
<comment type="similarity">
    <text evidence="1">Belongs to the ZPR1 family.</text>
</comment>
<accession>A0A7C3UIE5</accession>
<evidence type="ECO:0000256" key="3">
    <source>
        <dbReference type="ARBA" id="ARBA00022771"/>
    </source>
</evidence>
<proteinExistence type="inferred from homology"/>